<organism evidence="2 3">
    <name type="scientific">Bacillus mesophilus</name>
    <dbReference type="NCBI Taxonomy" id="1808955"/>
    <lineage>
        <taxon>Bacteria</taxon>
        <taxon>Bacillati</taxon>
        <taxon>Bacillota</taxon>
        <taxon>Bacilli</taxon>
        <taxon>Bacillales</taxon>
        <taxon>Bacillaceae</taxon>
        <taxon>Bacillus</taxon>
    </lineage>
</organism>
<accession>A0A6M0Q394</accession>
<evidence type="ECO:0000313" key="3">
    <source>
        <dbReference type="Proteomes" id="UP000481043"/>
    </source>
</evidence>
<protein>
    <submittedName>
        <fullName evidence="2">NERD domain-containing protein</fullName>
    </submittedName>
</protein>
<dbReference type="RefSeq" id="WP_163177834.1">
    <property type="nucleotide sequence ID" value="NZ_JAAIWM010000001.1"/>
</dbReference>
<dbReference type="Pfam" id="PF08378">
    <property type="entry name" value="NERD"/>
    <property type="match status" value="1"/>
</dbReference>
<reference evidence="2 3" key="1">
    <citation type="submission" date="2020-02" db="EMBL/GenBank/DDBJ databases">
        <title>Bacillus aquiflavi sp. nov., isolated from yellow water of strong flavor Chinese baijiu in Yibin region of China.</title>
        <authorList>
            <person name="Xie J."/>
        </authorList>
    </citation>
    <scope>NUCLEOTIDE SEQUENCE [LARGE SCALE GENOMIC DNA]</scope>
    <source>
        <strain evidence="2 3">SA4</strain>
    </source>
</reference>
<feature type="domain" description="NERD" evidence="1">
    <location>
        <begin position="41"/>
        <end position="157"/>
    </location>
</feature>
<proteinExistence type="predicted"/>
<keyword evidence="3" id="KW-1185">Reference proteome</keyword>
<evidence type="ECO:0000259" key="1">
    <source>
        <dbReference type="PROSITE" id="PS50965"/>
    </source>
</evidence>
<dbReference type="AlphaFoldDB" id="A0A6M0Q394"/>
<dbReference type="EMBL" id="JAAIWM010000001">
    <property type="protein sequence ID" value="NEY70851.1"/>
    <property type="molecule type" value="Genomic_DNA"/>
</dbReference>
<evidence type="ECO:0000313" key="2">
    <source>
        <dbReference type="EMBL" id="NEY70851.1"/>
    </source>
</evidence>
<comment type="caution">
    <text evidence="2">The sequence shown here is derived from an EMBL/GenBank/DDBJ whole genome shotgun (WGS) entry which is preliminary data.</text>
</comment>
<dbReference type="PROSITE" id="PS50965">
    <property type="entry name" value="NERD"/>
    <property type="match status" value="1"/>
</dbReference>
<name>A0A6M0Q394_9BACI</name>
<sequence>MLKKEHDVSMKILTLQALLRRLPKHHLKRHQVEKELARRIAGLRGEESINYELSLLQGKNEYIFQDLRLPNGEHYFQIDALLLHPNFILTIEVKNIGGTIYFDKKFNQMIRILNDQEEVFPNPILQIKRQRTHLKEFLNSHKIEDIPIESLIVFSNPYTLLKSSPEYTPQELSNIIQRAELPFKIERFKQTYNSEKLTPKDIRRLSSLLLKKHIPSPNTTLENYKINPGELLKGVHCPNCFELPMQRKLRKWYCSQCKIFSTTAHINSIFDYYLLLSETITNRKLQDFLQLPSRTSSLHLLRSMNLESIGTTKGTKYFLDFDTFSTLNRISY</sequence>
<dbReference type="InterPro" id="IPR011528">
    <property type="entry name" value="NERD"/>
</dbReference>
<dbReference type="Proteomes" id="UP000481043">
    <property type="component" value="Unassembled WGS sequence"/>
</dbReference>
<gene>
    <name evidence="2" type="ORF">G4D63_03750</name>
</gene>